<dbReference type="RefSeq" id="WP_209698512.1">
    <property type="nucleotide sequence ID" value="NZ_BAAAVU010000005.1"/>
</dbReference>
<feature type="transmembrane region" description="Helical" evidence="1">
    <location>
        <begin position="32"/>
        <end position="50"/>
    </location>
</feature>
<name>A0ABS4UWA9_9ACTN</name>
<evidence type="ECO:0000313" key="2">
    <source>
        <dbReference type="EMBL" id="MBP2355907.1"/>
    </source>
</evidence>
<evidence type="ECO:0000256" key="1">
    <source>
        <dbReference type="SAM" id="Phobius"/>
    </source>
</evidence>
<keyword evidence="1" id="KW-0472">Membrane</keyword>
<keyword evidence="1" id="KW-0812">Transmembrane</keyword>
<comment type="caution">
    <text evidence="2">The sequence shown here is derived from an EMBL/GenBank/DDBJ whole genome shotgun (WGS) entry which is preliminary data.</text>
</comment>
<sequence>MFRTFSYLGSVASSIVTGVVFRHEVTDTGLHLVAAILARVSLVLIALTLFERSLRSKA</sequence>
<keyword evidence="1" id="KW-1133">Transmembrane helix</keyword>
<proteinExistence type="predicted"/>
<evidence type="ECO:0000313" key="3">
    <source>
        <dbReference type="Proteomes" id="UP000755585"/>
    </source>
</evidence>
<protein>
    <submittedName>
        <fullName evidence="2">Uncharacterized protein</fullName>
    </submittedName>
</protein>
<gene>
    <name evidence="2" type="ORF">JOF29_007017</name>
</gene>
<organism evidence="2 3">
    <name type="scientific">Kribbella aluminosa</name>
    <dbReference type="NCBI Taxonomy" id="416017"/>
    <lineage>
        <taxon>Bacteria</taxon>
        <taxon>Bacillati</taxon>
        <taxon>Actinomycetota</taxon>
        <taxon>Actinomycetes</taxon>
        <taxon>Propionibacteriales</taxon>
        <taxon>Kribbellaceae</taxon>
        <taxon>Kribbella</taxon>
    </lineage>
</organism>
<dbReference type="EMBL" id="JAGINT010000002">
    <property type="protein sequence ID" value="MBP2355907.1"/>
    <property type="molecule type" value="Genomic_DNA"/>
</dbReference>
<accession>A0ABS4UWA9</accession>
<dbReference type="Proteomes" id="UP000755585">
    <property type="component" value="Unassembled WGS sequence"/>
</dbReference>
<keyword evidence="3" id="KW-1185">Reference proteome</keyword>
<reference evidence="2 3" key="1">
    <citation type="submission" date="2021-03" db="EMBL/GenBank/DDBJ databases">
        <title>Sequencing the genomes of 1000 actinobacteria strains.</title>
        <authorList>
            <person name="Klenk H.-P."/>
        </authorList>
    </citation>
    <scope>NUCLEOTIDE SEQUENCE [LARGE SCALE GENOMIC DNA]</scope>
    <source>
        <strain evidence="2 3">DSM 18824</strain>
    </source>
</reference>